<name>A0A1V8SYF9_9PEZI</name>
<dbReference type="Proteomes" id="UP000192596">
    <property type="component" value="Unassembled WGS sequence"/>
</dbReference>
<sequence length="210" mass="22970">MGTRHLICIYHGGRFVLVQYGQRDGYPSGQGVKILAFLSKPRNIALLESKLPNLPPIPDEDNEANSLESANLESDWKSAHMKAPYPIFVDPTLFSLNRDAGAKILDLIVASTSDDRLPVIVRPGVWGCGGDVVFAYNTDFDSEVLEVYGVRRNHGSASDALGEWGRLDEFNVYGGSSEMAKWKLMTCRPRVGWQDCVDPAGNGLLAGSGR</sequence>
<evidence type="ECO:0000313" key="1">
    <source>
        <dbReference type="EMBL" id="OQO04187.1"/>
    </source>
</evidence>
<comment type="caution">
    <text evidence="1">The sequence shown here is derived from an EMBL/GenBank/DDBJ whole genome shotgun (WGS) entry which is preliminary data.</text>
</comment>
<proteinExistence type="predicted"/>
<protein>
    <submittedName>
        <fullName evidence="1">Uncharacterized protein</fullName>
    </submittedName>
</protein>
<dbReference type="InParanoid" id="A0A1V8SYF9"/>
<reference evidence="2" key="1">
    <citation type="submission" date="2017-03" db="EMBL/GenBank/DDBJ databases">
        <title>Genomes of endolithic fungi from Antarctica.</title>
        <authorList>
            <person name="Coleine C."/>
            <person name="Masonjones S."/>
            <person name="Stajich J.E."/>
        </authorList>
    </citation>
    <scope>NUCLEOTIDE SEQUENCE [LARGE SCALE GENOMIC DNA]</scope>
    <source>
        <strain evidence="2">CCFEE 5527</strain>
    </source>
</reference>
<dbReference type="AlphaFoldDB" id="A0A1V8SYF9"/>
<organism evidence="1 2">
    <name type="scientific">Cryoendolithus antarcticus</name>
    <dbReference type="NCBI Taxonomy" id="1507870"/>
    <lineage>
        <taxon>Eukaryota</taxon>
        <taxon>Fungi</taxon>
        <taxon>Dikarya</taxon>
        <taxon>Ascomycota</taxon>
        <taxon>Pezizomycotina</taxon>
        <taxon>Dothideomycetes</taxon>
        <taxon>Dothideomycetidae</taxon>
        <taxon>Cladosporiales</taxon>
        <taxon>Cladosporiaceae</taxon>
        <taxon>Cryoendolithus</taxon>
    </lineage>
</organism>
<dbReference type="EMBL" id="NAJO01000022">
    <property type="protein sequence ID" value="OQO04187.1"/>
    <property type="molecule type" value="Genomic_DNA"/>
</dbReference>
<accession>A0A1V8SYF9</accession>
<keyword evidence="2" id="KW-1185">Reference proteome</keyword>
<dbReference type="OrthoDB" id="3938867at2759"/>
<evidence type="ECO:0000313" key="2">
    <source>
        <dbReference type="Proteomes" id="UP000192596"/>
    </source>
</evidence>
<gene>
    <name evidence="1" type="ORF">B0A48_10797</name>
</gene>